<dbReference type="InterPro" id="IPR039537">
    <property type="entry name" value="Retrotran_Ty1/copia-like"/>
</dbReference>
<feature type="region of interest" description="Disordered" evidence="1">
    <location>
        <begin position="107"/>
        <end position="127"/>
    </location>
</feature>
<evidence type="ECO:0000256" key="1">
    <source>
        <dbReference type="SAM" id="MobiDB-lite"/>
    </source>
</evidence>
<dbReference type="InterPro" id="IPR036397">
    <property type="entry name" value="RNaseH_sf"/>
</dbReference>
<dbReference type="InterPro" id="IPR001584">
    <property type="entry name" value="Integrase_cat-core"/>
</dbReference>
<gene>
    <name evidence="3" type="ORF">AVEN_170347_1</name>
</gene>
<proteinExistence type="predicted"/>
<evidence type="ECO:0000259" key="2">
    <source>
        <dbReference type="PROSITE" id="PS50994"/>
    </source>
</evidence>
<dbReference type="GO" id="GO:0015074">
    <property type="term" value="P:DNA integration"/>
    <property type="evidence" value="ECO:0007669"/>
    <property type="project" value="InterPro"/>
</dbReference>
<dbReference type="AlphaFoldDB" id="A0A4Y2CBQ8"/>
<evidence type="ECO:0000313" key="4">
    <source>
        <dbReference type="Proteomes" id="UP000499080"/>
    </source>
</evidence>
<dbReference type="OrthoDB" id="413361at2759"/>
<dbReference type="InterPro" id="IPR012337">
    <property type="entry name" value="RNaseH-like_sf"/>
</dbReference>
<dbReference type="SUPFAM" id="SSF53098">
    <property type="entry name" value="Ribonuclease H-like"/>
    <property type="match status" value="1"/>
</dbReference>
<accession>A0A4Y2CBQ8</accession>
<dbReference type="Gene3D" id="3.30.420.10">
    <property type="entry name" value="Ribonuclease H-like superfamily/Ribonuclease H"/>
    <property type="match status" value="1"/>
</dbReference>
<evidence type="ECO:0000313" key="3">
    <source>
        <dbReference type="EMBL" id="GBM01296.1"/>
    </source>
</evidence>
<sequence length="255" mass="28763">MRKKSEVVNCLKTFIIDSEAAGHQIKELLIDGGTEFSNSEVKVLLASKGIINHISMPYTPEQNGAAERENRTLVKCARSLIHTIELQIKLWAEAINTSVHVLNRTAKTSVPEDESSDSTVQKENSGECVNTVNSVSSVNSGLSLSRARREIKRPLHLRDYILMAEFSNPDLYASAMASNDADRWKQTTDEYMNSLKGNEIRDLVELPQVRSSLASERLVSTLNDVVSNERCRLTDQHNDERVFRSRLDDKYWPVN</sequence>
<dbReference type="Proteomes" id="UP000499080">
    <property type="component" value="Unassembled WGS sequence"/>
</dbReference>
<protein>
    <recommendedName>
        <fullName evidence="2">Integrase catalytic domain-containing protein</fullName>
    </recommendedName>
</protein>
<feature type="domain" description="Integrase catalytic" evidence="2">
    <location>
        <begin position="1"/>
        <end position="127"/>
    </location>
</feature>
<dbReference type="PROSITE" id="PS50994">
    <property type="entry name" value="INTEGRASE"/>
    <property type="match status" value="1"/>
</dbReference>
<organism evidence="3 4">
    <name type="scientific">Araneus ventricosus</name>
    <name type="common">Orbweaver spider</name>
    <name type="synonym">Epeira ventricosa</name>
    <dbReference type="NCBI Taxonomy" id="182803"/>
    <lineage>
        <taxon>Eukaryota</taxon>
        <taxon>Metazoa</taxon>
        <taxon>Ecdysozoa</taxon>
        <taxon>Arthropoda</taxon>
        <taxon>Chelicerata</taxon>
        <taxon>Arachnida</taxon>
        <taxon>Araneae</taxon>
        <taxon>Araneomorphae</taxon>
        <taxon>Entelegynae</taxon>
        <taxon>Araneoidea</taxon>
        <taxon>Araneidae</taxon>
        <taxon>Araneus</taxon>
    </lineage>
</organism>
<dbReference type="PANTHER" id="PTHR42648">
    <property type="entry name" value="TRANSPOSASE, PUTATIVE-RELATED"/>
    <property type="match status" value="1"/>
</dbReference>
<dbReference type="PANTHER" id="PTHR42648:SF24">
    <property type="entry name" value="INTEGRASE CATALYTIC DOMAIN-CONTAINING PROTEIN"/>
    <property type="match status" value="1"/>
</dbReference>
<keyword evidence="4" id="KW-1185">Reference proteome</keyword>
<dbReference type="GO" id="GO:0003676">
    <property type="term" value="F:nucleic acid binding"/>
    <property type="evidence" value="ECO:0007669"/>
    <property type="project" value="InterPro"/>
</dbReference>
<comment type="caution">
    <text evidence="3">The sequence shown here is derived from an EMBL/GenBank/DDBJ whole genome shotgun (WGS) entry which is preliminary data.</text>
</comment>
<reference evidence="3 4" key="1">
    <citation type="journal article" date="2019" name="Sci. Rep.">
        <title>Orb-weaving spider Araneus ventricosus genome elucidates the spidroin gene catalogue.</title>
        <authorList>
            <person name="Kono N."/>
            <person name="Nakamura H."/>
            <person name="Ohtoshi R."/>
            <person name="Moran D.A.P."/>
            <person name="Shinohara A."/>
            <person name="Yoshida Y."/>
            <person name="Fujiwara M."/>
            <person name="Mori M."/>
            <person name="Tomita M."/>
            <person name="Arakawa K."/>
        </authorList>
    </citation>
    <scope>NUCLEOTIDE SEQUENCE [LARGE SCALE GENOMIC DNA]</scope>
</reference>
<dbReference type="EMBL" id="BGPR01000167">
    <property type="protein sequence ID" value="GBM01296.1"/>
    <property type="molecule type" value="Genomic_DNA"/>
</dbReference>
<name>A0A4Y2CBQ8_ARAVE</name>